<protein>
    <submittedName>
        <fullName evidence="5">Aldose reductase</fullName>
    </submittedName>
</protein>
<comment type="caution">
    <text evidence="5">The sequence shown here is derived from an EMBL/GenBank/DDBJ whole genome shotgun (WGS) entry which is preliminary data.</text>
</comment>
<dbReference type="SUPFAM" id="SSF51430">
    <property type="entry name" value="NAD(P)-linked oxidoreductase"/>
    <property type="match status" value="1"/>
</dbReference>
<sequence>MSDPSATTATGTDGVAQLHDFSSVTHLSEAQQAELRVLEAGEAAAASTASASAAAGSYRIVQPQPSALLLNGHRIPLVGLGTWYAAGEASKEDAAITKRAEDTPSPLVDAVVAEVAAKLGKSPAQVLVRWAVQRGTSVLPKSVKQERIRSNLDVFDWAIPADLFERLSALPHQQRMVDGSFWISADGPYRTFQDLWDE</sequence>
<dbReference type="InterPro" id="IPR018170">
    <property type="entry name" value="Aldo/ket_reductase_CS"/>
</dbReference>
<dbReference type="OrthoDB" id="416253at2759"/>
<keyword evidence="2" id="KW-0521">NADP</keyword>
<dbReference type="AlphaFoldDB" id="A0A2J8ACQ4"/>
<keyword evidence="3" id="KW-0560">Oxidoreductase</keyword>
<dbReference type="PANTHER" id="PTHR43827">
    <property type="entry name" value="2,5-DIKETO-D-GLUCONIC ACID REDUCTASE"/>
    <property type="match status" value="1"/>
</dbReference>
<dbReference type="InterPro" id="IPR020471">
    <property type="entry name" value="AKR"/>
</dbReference>
<dbReference type="PROSITE" id="PS00063">
    <property type="entry name" value="ALDOKETO_REDUCTASE_3"/>
    <property type="match status" value="1"/>
</dbReference>
<comment type="similarity">
    <text evidence="1">Belongs to the aldo/keto reductase family.</text>
</comment>
<organism evidence="5 6">
    <name type="scientific">Tetrabaena socialis</name>
    <dbReference type="NCBI Taxonomy" id="47790"/>
    <lineage>
        <taxon>Eukaryota</taxon>
        <taxon>Viridiplantae</taxon>
        <taxon>Chlorophyta</taxon>
        <taxon>core chlorophytes</taxon>
        <taxon>Chlorophyceae</taxon>
        <taxon>CS clade</taxon>
        <taxon>Chlamydomonadales</taxon>
        <taxon>Tetrabaenaceae</taxon>
        <taxon>Tetrabaena</taxon>
    </lineage>
</organism>
<dbReference type="Pfam" id="PF00248">
    <property type="entry name" value="Aldo_ket_red"/>
    <property type="match status" value="1"/>
</dbReference>
<accession>A0A2J8ACQ4</accession>
<dbReference type="EMBL" id="PGGS01000060">
    <property type="protein sequence ID" value="PNH10301.1"/>
    <property type="molecule type" value="Genomic_DNA"/>
</dbReference>
<evidence type="ECO:0000259" key="4">
    <source>
        <dbReference type="Pfam" id="PF00248"/>
    </source>
</evidence>
<dbReference type="GO" id="GO:0016616">
    <property type="term" value="F:oxidoreductase activity, acting on the CH-OH group of donors, NAD or NADP as acceptor"/>
    <property type="evidence" value="ECO:0007669"/>
    <property type="project" value="UniProtKB-ARBA"/>
</dbReference>
<dbReference type="InterPro" id="IPR023210">
    <property type="entry name" value="NADP_OxRdtase_dom"/>
</dbReference>
<gene>
    <name evidence="5" type="ORF">TSOC_002981</name>
</gene>
<dbReference type="Gene3D" id="3.20.20.100">
    <property type="entry name" value="NADP-dependent oxidoreductase domain"/>
    <property type="match status" value="1"/>
</dbReference>
<dbReference type="InterPro" id="IPR036812">
    <property type="entry name" value="NAD(P)_OxRdtase_dom_sf"/>
</dbReference>
<feature type="domain" description="NADP-dependent oxidoreductase" evidence="4">
    <location>
        <begin position="109"/>
        <end position="169"/>
    </location>
</feature>
<proteinExistence type="inferred from homology"/>
<evidence type="ECO:0000313" key="5">
    <source>
        <dbReference type="EMBL" id="PNH10301.1"/>
    </source>
</evidence>
<evidence type="ECO:0000256" key="2">
    <source>
        <dbReference type="ARBA" id="ARBA00022857"/>
    </source>
</evidence>
<keyword evidence="6" id="KW-1185">Reference proteome</keyword>
<evidence type="ECO:0000313" key="6">
    <source>
        <dbReference type="Proteomes" id="UP000236333"/>
    </source>
</evidence>
<evidence type="ECO:0000256" key="1">
    <source>
        <dbReference type="ARBA" id="ARBA00007905"/>
    </source>
</evidence>
<dbReference type="Proteomes" id="UP000236333">
    <property type="component" value="Unassembled WGS sequence"/>
</dbReference>
<dbReference type="PANTHER" id="PTHR43827:SF3">
    <property type="entry name" value="NADP-DEPENDENT OXIDOREDUCTASE DOMAIN-CONTAINING PROTEIN"/>
    <property type="match status" value="1"/>
</dbReference>
<reference evidence="5 6" key="1">
    <citation type="journal article" date="2017" name="Mol. Biol. Evol.">
        <title>The 4-celled Tetrabaena socialis nuclear genome reveals the essential components for genetic control of cell number at the origin of multicellularity in the volvocine lineage.</title>
        <authorList>
            <person name="Featherston J."/>
            <person name="Arakaki Y."/>
            <person name="Hanschen E.R."/>
            <person name="Ferris P.J."/>
            <person name="Michod R.E."/>
            <person name="Olson B.J.S.C."/>
            <person name="Nozaki H."/>
            <person name="Durand P.M."/>
        </authorList>
    </citation>
    <scope>NUCLEOTIDE SEQUENCE [LARGE SCALE GENOMIC DNA]</scope>
    <source>
        <strain evidence="5 6">NIES-571</strain>
    </source>
</reference>
<evidence type="ECO:0000256" key="3">
    <source>
        <dbReference type="ARBA" id="ARBA00023002"/>
    </source>
</evidence>
<name>A0A2J8ACQ4_9CHLO</name>